<dbReference type="AlphaFoldDB" id="A0A916JPC5"/>
<dbReference type="GO" id="GO:0004767">
    <property type="term" value="F:sphingomyelin phosphodiesterase activity"/>
    <property type="evidence" value="ECO:0007669"/>
    <property type="project" value="UniProtKB-EC"/>
</dbReference>
<dbReference type="EC" id="3.1.4.12" evidence="2"/>
<dbReference type="PANTHER" id="PTHR16320">
    <property type="entry name" value="SPHINGOMYELINASE FAMILY MEMBER"/>
    <property type="match status" value="1"/>
</dbReference>
<dbReference type="PANTHER" id="PTHR16320:SF23">
    <property type="entry name" value="SPHINGOMYELINASE C 1"/>
    <property type="match status" value="1"/>
</dbReference>
<evidence type="ECO:0000313" key="3">
    <source>
        <dbReference type="Proteomes" id="UP000683507"/>
    </source>
</evidence>
<dbReference type="RefSeq" id="WP_258542689.1">
    <property type="nucleotide sequence ID" value="NZ_OU015584.1"/>
</dbReference>
<dbReference type="InterPro" id="IPR005135">
    <property type="entry name" value="Endo/exonuclease/phosphatase"/>
</dbReference>
<dbReference type="InterPro" id="IPR036691">
    <property type="entry name" value="Endo/exonu/phosph_ase_sf"/>
</dbReference>
<dbReference type="Proteomes" id="UP000683507">
    <property type="component" value="Chromosome"/>
</dbReference>
<evidence type="ECO:0000313" key="2">
    <source>
        <dbReference type="EMBL" id="CAG5084416.1"/>
    </source>
</evidence>
<accession>A0A916JPC5</accession>
<keyword evidence="3" id="KW-1185">Reference proteome</keyword>
<dbReference type="Gene3D" id="3.60.10.10">
    <property type="entry name" value="Endonuclease/exonuclease/phosphatase"/>
    <property type="match status" value="1"/>
</dbReference>
<dbReference type="Pfam" id="PF03372">
    <property type="entry name" value="Exo_endo_phos"/>
    <property type="match status" value="1"/>
</dbReference>
<feature type="domain" description="Endonuclease/exonuclease/phosphatase" evidence="1">
    <location>
        <begin position="25"/>
        <end position="278"/>
    </location>
</feature>
<organism evidence="2 3">
    <name type="scientific">Parvicella tangerina</name>
    <dbReference type="NCBI Taxonomy" id="2829795"/>
    <lineage>
        <taxon>Bacteria</taxon>
        <taxon>Pseudomonadati</taxon>
        <taxon>Bacteroidota</taxon>
        <taxon>Flavobacteriia</taxon>
        <taxon>Flavobacteriales</taxon>
        <taxon>Parvicellaceae</taxon>
        <taxon>Parvicella</taxon>
    </lineage>
</organism>
<evidence type="ECO:0000259" key="1">
    <source>
        <dbReference type="Pfam" id="PF03372"/>
    </source>
</evidence>
<gene>
    <name evidence="2" type="primary">smcL</name>
    <name evidence="2" type="ORF">CRYO30217_02460</name>
</gene>
<dbReference type="EMBL" id="OU015584">
    <property type="protein sequence ID" value="CAG5084416.1"/>
    <property type="molecule type" value="Genomic_DNA"/>
</dbReference>
<dbReference type="KEGG" id="ptan:CRYO30217_02460"/>
<protein>
    <submittedName>
        <fullName evidence="2">Sphingomyelinase C</fullName>
        <ecNumber evidence="2">3.1.4.12</ecNumber>
    </submittedName>
</protein>
<keyword evidence="2" id="KW-0378">Hydrolase</keyword>
<dbReference type="InterPro" id="IPR038772">
    <property type="entry name" value="Sph/SMPD2-like"/>
</dbReference>
<dbReference type="SUPFAM" id="SSF56219">
    <property type="entry name" value="DNase I-like"/>
    <property type="match status" value="1"/>
</dbReference>
<sequence>MKILRLIALLTIPAISFSQNELKILSWNLHLLPAPVYAKSKKRLRVDSIIKHLTKSDTTIDLLLFQEVFHQGCRKRLIKGLENLYPYHTPVVNPAKGRLFKTNSGLIIFSKTPFVQMKSIRYEECSGSDCMAFKGAQFIHTVWNNVPLFVVNTHLNSQPPRSIALEQTRKIIKELIVPIGNTKVPIILGGDFNINYSDTTNYNALISILGSSNQKHLDLTQSDQPQELESTLDYLFVYHDQLSEHFTLESVHKIQIGPSWRPSDGKKVYGKTVGFSDHHAVIMRLKYIP</sequence>
<reference evidence="2" key="1">
    <citation type="submission" date="2021-04" db="EMBL/GenBank/DDBJ databases">
        <authorList>
            <person name="Rodrigo-Torres L."/>
            <person name="Arahal R. D."/>
            <person name="Lucena T."/>
        </authorList>
    </citation>
    <scope>NUCLEOTIDE SEQUENCE</scope>
    <source>
        <strain evidence="2">AS29M-1</strain>
    </source>
</reference>
<proteinExistence type="predicted"/>
<name>A0A916JPC5_9FLAO</name>